<dbReference type="GO" id="GO:0016740">
    <property type="term" value="F:transferase activity"/>
    <property type="evidence" value="ECO:0007669"/>
    <property type="project" value="UniProtKB-KW"/>
</dbReference>
<dbReference type="Proteomes" id="UP000594508">
    <property type="component" value="Chromosome"/>
</dbReference>
<keyword evidence="2" id="KW-0808">Transferase</keyword>
<sequence length="62" mass="7043">MLLDFSSISVRDQNSKDIVSEKFPNMPVDIVLDPTFLIDHNVPKPNLDGKYIFITILAIIKI</sequence>
<dbReference type="RefSeq" id="WP_196376858.1">
    <property type="nucleotide sequence ID" value="NZ_CP060707.1"/>
</dbReference>
<dbReference type="AlphaFoldDB" id="A0A7S9WQX7"/>
<dbReference type="InterPro" id="IPR007345">
    <property type="entry name" value="Polysacch_pyruvyl_Trfase"/>
</dbReference>
<dbReference type="EMBL" id="CP060707">
    <property type="protein sequence ID" value="QPH89993.1"/>
    <property type="molecule type" value="Genomic_DNA"/>
</dbReference>
<dbReference type="Pfam" id="PF04230">
    <property type="entry name" value="PS_pyruv_trans"/>
    <property type="match status" value="1"/>
</dbReference>
<organism evidence="2 3">
    <name type="scientific">Campylobacter concisus</name>
    <dbReference type="NCBI Taxonomy" id="199"/>
    <lineage>
        <taxon>Bacteria</taxon>
        <taxon>Pseudomonadati</taxon>
        <taxon>Campylobacterota</taxon>
        <taxon>Epsilonproteobacteria</taxon>
        <taxon>Campylobacterales</taxon>
        <taxon>Campylobacteraceae</taxon>
        <taxon>Campylobacter</taxon>
    </lineage>
</organism>
<evidence type="ECO:0000313" key="2">
    <source>
        <dbReference type="EMBL" id="QPH89993.1"/>
    </source>
</evidence>
<proteinExistence type="predicted"/>
<evidence type="ECO:0000259" key="1">
    <source>
        <dbReference type="Pfam" id="PF04230"/>
    </source>
</evidence>
<protein>
    <submittedName>
        <fullName evidence="2">Polysaccharide pyruvyl transferase family protein</fullName>
    </submittedName>
</protein>
<reference evidence="2 3" key="1">
    <citation type="journal article" date="2018" name="Emerg. Microbes Infect.">
        <title>Genomic analysis of oral Campylobacter concisus strains identified a potential bacterial molecular marker associated with active Crohn's disease.</title>
        <authorList>
            <person name="Liu F."/>
            <person name="Ma R."/>
            <person name="Tay C.Y.A."/>
            <person name="Octavia S."/>
            <person name="Lan R."/>
            <person name="Chung H.K.L."/>
            <person name="Riordan S.M."/>
            <person name="Grimm M.C."/>
            <person name="Leong R.W."/>
            <person name="Tanaka M.M."/>
            <person name="Connor S."/>
            <person name="Zhang L."/>
        </authorList>
    </citation>
    <scope>NUCLEOTIDE SEQUENCE [LARGE SCALE GENOMIC DNA]</scope>
    <source>
        <strain evidence="2 3">P1CDO2</strain>
    </source>
</reference>
<name>A0A7S9WQX7_9BACT</name>
<gene>
    <name evidence="2" type="ORF">CVT00_00120</name>
</gene>
<feature type="domain" description="Polysaccharide pyruvyl transferase" evidence="1">
    <location>
        <begin position="4"/>
        <end position="48"/>
    </location>
</feature>
<accession>A0A7S9WQX7</accession>
<evidence type="ECO:0000313" key="3">
    <source>
        <dbReference type="Proteomes" id="UP000594508"/>
    </source>
</evidence>